<accession>A0ABY6NXF8</accession>
<name>A0ABY6NXF8_9NOCA</name>
<dbReference type="InterPro" id="IPR053136">
    <property type="entry name" value="UTP_pyrophosphatase-like"/>
</dbReference>
<evidence type="ECO:0000256" key="1">
    <source>
        <dbReference type="SAM" id="MobiDB-lite"/>
    </source>
</evidence>
<organism evidence="3 4">
    <name type="scientific">Rhodococcus antarcticus</name>
    <dbReference type="NCBI Taxonomy" id="2987751"/>
    <lineage>
        <taxon>Bacteria</taxon>
        <taxon>Bacillati</taxon>
        <taxon>Actinomycetota</taxon>
        <taxon>Actinomycetes</taxon>
        <taxon>Mycobacteriales</taxon>
        <taxon>Nocardiaceae</taxon>
        <taxon>Rhodococcus</taxon>
    </lineage>
</organism>
<feature type="region of interest" description="Disordered" evidence="1">
    <location>
        <begin position="1"/>
        <end position="27"/>
    </location>
</feature>
<keyword evidence="4" id="KW-1185">Reference proteome</keyword>
<gene>
    <name evidence="3" type="ORF">RHODO2019_12025</name>
</gene>
<evidence type="ECO:0000313" key="4">
    <source>
        <dbReference type="Proteomes" id="UP001164965"/>
    </source>
</evidence>
<dbReference type="Gene3D" id="3.30.2010.10">
    <property type="entry name" value="Metalloproteases ('zincins'), catalytic domain"/>
    <property type="match status" value="1"/>
</dbReference>
<dbReference type="PANTHER" id="PTHR30399:SF1">
    <property type="entry name" value="UTP PYROPHOSPHATASE"/>
    <property type="match status" value="1"/>
</dbReference>
<feature type="domain" description="YgjP-like metallopeptidase" evidence="2">
    <location>
        <begin position="101"/>
        <end position="167"/>
    </location>
</feature>
<dbReference type="InterPro" id="IPR002725">
    <property type="entry name" value="YgjP-like_metallopeptidase"/>
</dbReference>
<sequence>MPAIPSGDVPPVEVRRSTRRRRTVSAHREGDTVVVLLPARMSAAEEQRWVAEMLARLARTEARRRTSASRSDAELVRRAGELSRRWLDGRAEPDVVRWVPPMRSRWASCTPAERSIRVSERLRETPGWVLDYVLVHELAHLLEPGHGPEFWAWVQRYPRTERARGYLEGLSAAAALGIEALDAEAPDVEAPDVEARDEPCTSP</sequence>
<dbReference type="PANTHER" id="PTHR30399">
    <property type="entry name" value="UNCHARACTERIZED PROTEIN YGJP"/>
    <property type="match status" value="1"/>
</dbReference>
<evidence type="ECO:0000259" key="2">
    <source>
        <dbReference type="Pfam" id="PF01863"/>
    </source>
</evidence>
<dbReference type="CDD" id="cd07344">
    <property type="entry name" value="M48_yhfN_like"/>
    <property type="match status" value="1"/>
</dbReference>
<dbReference type="Proteomes" id="UP001164965">
    <property type="component" value="Chromosome"/>
</dbReference>
<dbReference type="EMBL" id="CP110615">
    <property type="protein sequence ID" value="UZJ23914.1"/>
    <property type="molecule type" value="Genomic_DNA"/>
</dbReference>
<proteinExistence type="predicted"/>
<evidence type="ECO:0000313" key="3">
    <source>
        <dbReference type="EMBL" id="UZJ23914.1"/>
    </source>
</evidence>
<protein>
    <submittedName>
        <fullName evidence="3">M48 family metallopeptidase</fullName>
    </submittedName>
</protein>
<dbReference type="RefSeq" id="WP_265382022.1">
    <property type="nucleotide sequence ID" value="NZ_CP110615.1"/>
</dbReference>
<dbReference type="Pfam" id="PF01863">
    <property type="entry name" value="YgjP-like"/>
    <property type="match status" value="1"/>
</dbReference>
<reference evidence="3" key="1">
    <citation type="submission" date="2022-10" db="EMBL/GenBank/DDBJ databases">
        <title>Rhodococcus sp.75.</title>
        <authorList>
            <person name="Sun M."/>
        </authorList>
    </citation>
    <scope>NUCLEOTIDE SEQUENCE</scope>
    <source>
        <strain evidence="3">75</strain>
    </source>
</reference>